<evidence type="ECO:0000256" key="2">
    <source>
        <dbReference type="SAM" id="SignalP"/>
    </source>
</evidence>
<evidence type="ECO:0000256" key="1">
    <source>
        <dbReference type="SAM" id="Phobius"/>
    </source>
</evidence>
<keyword evidence="1" id="KW-0812">Transmembrane</keyword>
<dbReference type="RefSeq" id="WP_215792509.1">
    <property type="nucleotide sequence ID" value="NZ_JAHKKG010000011.1"/>
</dbReference>
<dbReference type="InterPro" id="IPR002035">
    <property type="entry name" value="VWF_A"/>
</dbReference>
<comment type="caution">
    <text evidence="4">The sequence shown here is derived from an EMBL/GenBank/DDBJ whole genome shotgun (WGS) entry which is preliminary data.</text>
</comment>
<keyword evidence="1" id="KW-1133">Transmembrane helix</keyword>
<proteinExistence type="predicted"/>
<dbReference type="SUPFAM" id="SSF53300">
    <property type="entry name" value="vWA-like"/>
    <property type="match status" value="1"/>
</dbReference>
<evidence type="ECO:0000313" key="5">
    <source>
        <dbReference type="Proteomes" id="UP001519654"/>
    </source>
</evidence>
<feature type="signal peptide" evidence="2">
    <location>
        <begin position="1"/>
        <end position="25"/>
    </location>
</feature>
<sequence length="494" mass="51435">MSKLRAWIVVGVAILVSAVAAPVRAAPADADAVYGALRVNSVPADYVVMVDVSGSMNGPRYAQVRRSLSAFLAALAPDDQVTLVPFAEKPRSARTSAAGRSATQLMRQLPTVADGQSTDIGAALEKSVDVLSRSGAPAVATVVLLTDGEHRPPGASPYPFTTGYQWNVLAQRARKLRKASLQAFAVPLSADTGAPLLAKVFPGARTLRITGIDRLTAALDQPKREARAAKARGLLAEDARRGLTVQWPAGPIGHGHTSFPVRLVSANRYVPLTVERLAVTSGHAGVRVSVPDTAITVPAGGSVTVPIEVGWDAGPLHFAPLATVRDTAALSLSGQVGSPWTPVIAGELGLPFAPGLSPAGHDAELSAQRGSVVRWVVGLALLIALVLIARWGRRQRLRPALSGRLVVRAGERERVLTLSGRGVTLTAGTAGVPGAGTVVAVRSSLGSSVDLRITYSPDGSEGRRESHDCGPGDTVEIGGVRFTWRDSTAVAVHR</sequence>
<dbReference type="SMART" id="SM00327">
    <property type="entry name" value="VWA"/>
    <property type="match status" value="1"/>
</dbReference>
<name>A0ABS5YYS4_9ACTN</name>
<feature type="chain" id="PRO_5046465100" evidence="2">
    <location>
        <begin position="26"/>
        <end position="494"/>
    </location>
</feature>
<feature type="transmembrane region" description="Helical" evidence="1">
    <location>
        <begin position="372"/>
        <end position="392"/>
    </location>
</feature>
<dbReference type="Gene3D" id="3.40.50.410">
    <property type="entry name" value="von Willebrand factor, type A domain"/>
    <property type="match status" value="1"/>
</dbReference>
<protein>
    <submittedName>
        <fullName evidence="4">VWA domain-containing protein</fullName>
    </submittedName>
</protein>
<evidence type="ECO:0000259" key="3">
    <source>
        <dbReference type="PROSITE" id="PS50234"/>
    </source>
</evidence>
<keyword evidence="1" id="KW-0472">Membrane</keyword>
<dbReference type="InterPro" id="IPR051266">
    <property type="entry name" value="CLCR"/>
</dbReference>
<keyword evidence="5" id="KW-1185">Reference proteome</keyword>
<dbReference type="Pfam" id="PF13519">
    <property type="entry name" value="VWA_2"/>
    <property type="match status" value="1"/>
</dbReference>
<dbReference type="Proteomes" id="UP001519654">
    <property type="component" value="Unassembled WGS sequence"/>
</dbReference>
<organism evidence="4 5">
    <name type="scientific">Paractinoplanes bogorensis</name>
    <dbReference type="NCBI Taxonomy" id="1610840"/>
    <lineage>
        <taxon>Bacteria</taxon>
        <taxon>Bacillati</taxon>
        <taxon>Actinomycetota</taxon>
        <taxon>Actinomycetes</taxon>
        <taxon>Micromonosporales</taxon>
        <taxon>Micromonosporaceae</taxon>
        <taxon>Paractinoplanes</taxon>
    </lineage>
</organism>
<keyword evidence="2" id="KW-0732">Signal</keyword>
<reference evidence="4 5" key="1">
    <citation type="submission" date="2021-06" db="EMBL/GenBank/DDBJ databases">
        <title>Actinoplanes lichenicola sp. nov., and Actinoplanes ovalisporus sp. nov., isolated from lichen in Thailand.</title>
        <authorList>
            <person name="Saeng-In P."/>
            <person name="Kanchanasin P."/>
            <person name="Yuki M."/>
            <person name="Kudo T."/>
            <person name="Ohkuma M."/>
            <person name="Phongsopitanun W."/>
            <person name="Tanasupawat S."/>
        </authorList>
    </citation>
    <scope>NUCLEOTIDE SEQUENCE [LARGE SCALE GENOMIC DNA]</scope>
    <source>
        <strain evidence="4 5">NBRC 110975</strain>
    </source>
</reference>
<dbReference type="PROSITE" id="PS50234">
    <property type="entry name" value="VWFA"/>
    <property type="match status" value="1"/>
</dbReference>
<dbReference type="CDD" id="cd00198">
    <property type="entry name" value="vWFA"/>
    <property type="match status" value="1"/>
</dbReference>
<dbReference type="PANTHER" id="PTHR10579:SF43">
    <property type="entry name" value="ZINC FINGER (C3HC4-TYPE RING FINGER) FAMILY PROTEIN"/>
    <property type="match status" value="1"/>
</dbReference>
<dbReference type="EMBL" id="JAHKKG010000011">
    <property type="protein sequence ID" value="MBU2668241.1"/>
    <property type="molecule type" value="Genomic_DNA"/>
</dbReference>
<dbReference type="PANTHER" id="PTHR10579">
    <property type="entry name" value="CALCIUM-ACTIVATED CHLORIDE CHANNEL REGULATOR"/>
    <property type="match status" value="1"/>
</dbReference>
<accession>A0ABS5YYS4</accession>
<dbReference type="InterPro" id="IPR036465">
    <property type="entry name" value="vWFA_dom_sf"/>
</dbReference>
<evidence type="ECO:0000313" key="4">
    <source>
        <dbReference type="EMBL" id="MBU2668241.1"/>
    </source>
</evidence>
<feature type="domain" description="VWFA" evidence="3">
    <location>
        <begin position="45"/>
        <end position="222"/>
    </location>
</feature>
<gene>
    <name evidence="4" type="ORF">KOI35_32490</name>
</gene>